<dbReference type="GO" id="GO:0043752">
    <property type="term" value="F:adenosylcobinamide kinase activity"/>
    <property type="evidence" value="ECO:0007669"/>
    <property type="project" value="UniProtKB-EC"/>
</dbReference>
<keyword evidence="13 18" id="KW-0418">Kinase</keyword>
<comment type="similarity">
    <text evidence="7">Belongs to the CobU/CobP family.</text>
</comment>
<keyword evidence="12" id="KW-0547">Nucleotide-binding</keyword>
<comment type="catalytic activity">
    <reaction evidence="3">
        <text>adenosylcob(III)inamide + GTP = adenosylcob(III)inamide phosphate + GDP + H(+)</text>
        <dbReference type="Rhea" id="RHEA:15765"/>
        <dbReference type="ChEBI" id="CHEBI:2480"/>
        <dbReference type="ChEBI" id="CHEBI:15378"/>
        <dbReference type="ChEBI" id="CHEBI:37565"/>
        <dbReference type="ChEBI" id="CHEBI:58189"/>
        <dbReference type="ChEBI" id="CHEBI:58502"/>
        <dbReference type="EC" id="2.7.1.156"/>
    </reaction>
</comment>
<dbReference type="InterPro" id="IPR027417">
    <property type="entry name" value="P-loop_NTPase"/>
</dbReference>
<dbReference type="Gene3D" id="3.40.50.300">
    <property type="entry name" value="P-loop containing nucleotide triphosphate hydrolases"/>
    <property type="match status" value="1"/>
</dbReference>
<keyword evidence="19" id="KW-1185">Reference proteome</keyword>
<dbReference type="Pfam" id="PF02283">
    <property type="entry name" value="CobU"/>
    <property type="match status" value="1"/>
</dbReference>
<evidence type="ECO:0000256" key="4">
    <source>
        <dbReference type="ARBA" id="ARBA00003889"/>
    </source>
</evidence>
<name>A0ABR9US03_9CHRO</name>
<comment type="function">
    <text evidence="4">Catalyzes ATP-dependent phosphorylation of adenosylcobinamide and addition of GMP to adenosylcobinamide phosphate.</text>
</comment>
<organism evidence="18 19">
    <name type="scientific">Gloeocapsopsis crepidinum LEGE 06123</name>
    <dbReference type="NCBI Taxonomy" id="588587"/>
    <lineage>
        <taxon>Bacteria</taxon>
        <taxon>Bacillati</taxon>
        <taxon>Cyanobacteriota</taxon>
        <taxon>Cyanophyceae</taxon>
        <taxon>Oscillatoriophycideae</taxon>
        <taxon>Chroococcales</taxon>
        <taxon>Chroococcaceae</taxon>
        <taxon>Gloeocapsopsis</taxon>
    </lineage>
</organism>
<evidence type="ECO:0000313" key="18">
    <source>
        <dbReference type="EMBL" id="MBE9191070.1"/>
    </source>
</evidence>
<keyword evidence="14" id="KW-0067">ATP-binding</keyword>
<dbReference type="PANTHER" id="PTHR34848">
    <property type="match status" value="1"/>
</dbReference>
<dbReference type="EC" id="2.7.1.156" evidence="8"/>
<evidence type="ECO:0000256" key="1">
    <source>
        <dbReference type="ARBA" id="ARBA00000312"/>
    </source>
</evidence>
<evidence type="ECO:0000256" key="9">
    <source>
        <dbReference type="ARBA" id="ARBA00012523"/>
    </source>
</evidence>
<dbReference type="SUPFAM" id="SSF52540">
    <property type="entry name" value="P-loop containing nucleoside triphosphate hydrolases"/>
    <property type="match status" value="1"/>
</dbReference>
<keyword evidence="11 18" id="KW-0808">Transferase</keyword>
<keyword evidence="10" id="KW-0169">Cobalamin biosynthesis</keyword>
<comment type="catalytic activity">
    <reaction evidence="2">
        <text>adenosylcob(III)inamide phosphate + GTP + H(+) = adenosylcob(III)inamide-GDP + diphosphate</text>
        <dbReference type="Rhea" id="RHEA:22712"/>
        <dbReference type="ChEBI" id="CHEBI:15378"/>
        <dbReference type="ChEBI" id="CHEBI:33019"/>
        <dbReference type="ChEBI" id="CHEBI:37565"/>
        <dbReference type="ChEBI" id="CHEBI:58502"/>
        <dbReference type="ChEBI" id="CHEBI:60487"/>
        <dbReference type="EC" id="2.7.7.62"/>
    </reaction>
</comment>
<gene>
    <name evidence="18" type="primary">cobU</name>
    <name evidence="18" type="ORF">IQ230_12040</name>
</gene>
<evidence type="ECO:0000256" key="6">
    <source>
        <dbReference type="ARBA" id="ARBA00005159"/>
    </source>
</evidence>
<evidence type="ECO:0000256" key="12">
    <source>
        <dbReference type="ARBA" id="ARBA00022741"/>
    </source>
</evidence>
<reference evidence="18 19" key="1">
    <citation type="submission" date="2020-10" db="EMBL/GenBank/DDBJ databases">
        <authorList>
            <person name="Castelo-Branco R."/>
            <person name="Eusebio N."/>
            <person name="Adriana R."/>
            <person name="Vieira A."/>
            <person name="Brugerolle De Fraissinette N."/>
            <person name="Rezende De Castro R."/>
            <person name="Schneider M.P."/>
            <person name="Vasconcelos V."/>
            <person name="Leao P.N."/>
        </authorList>
    </citation>
    <scope>NUCLEOTIDE SEQUENCE [LARGE SCALE GENOMIC DNA]</scope>
    <source>
        <strain evidence="18 19">LEGE 06123</strain>
    </source>
</reference>
<dbReference type="EC" id="2.7.7.62" evidence="9"/>
<dbReference type="PIRSF" id="PIRSF006135">
    <property type="entry name" value="CobU"/>
    <property type="match status" value="1"/>
</dbReference>
<dbReference type="InterPro" id="IPR003203">
    <property type="entry name" value="CobU/CobP"/>
</dbReference>
<evidence type="ECO:0000313" key="19">
    <source>
        <dbReference type="Proteomes" id="UP000651156"/>
    </source>
</evidence>
<comment type="caution">
    <text evidence="18">The sequence shown here is derived from an EMBL/GenBank/DDBJ whole genome shotgun (WGS) entry which is preliminary data.</text>
</comment>
<evidence type="ECO:0000256" key="2">
    <source>
        <dbReference type="ARBA" id="ARBA00000711"/>
    </source>
</evidence>
<accession>A0ABR9US03</accession>
<evidence type="ECO:0000256" key="17">
    <source>
        <dbReference type="ARBA" id="ARBA00030571"/>
    </source>
</evidence>
<evidence type="ECO:0000256" key="5">
    <source>
        <dbReference type="ARBA" id="ARBA00004692"/>
    </source>
</evidence>
<dbReference type="RefSeq" id="WP_193932268.1">
    <property type="nucleotide sequence ID" value="NZ_CAWPMZ010000052.1"/>
</dbReference>
<evidence type="ECO:0000256" key="3">
    <source>
        <dbReference type="ARBA" id="ARBA00001522"/>
    </source>
</evidence>
<dbReference type="CDD" id="cd00544">
    <property type="entry name" value="CobU"/>
    <property type="match status" value="1"/>
</dbReference>
<sequence>MSKVILVTGPAKSGKSEWAENLATQTGKPVIYVATALTDENDIEWLSRIEQHRQRRPKAWVTWEIPLQLVDAITTSQDSCLLIDSLGTWVANLLEQDQSNWEHTIQNLCSGLQDAEQDVILVAEEVGWGLVPAYPVGRTFRDRLGHLVRRIAAIADVVYLVAGGYVLNLTELGSPLPSHQDYGTLNDQV</sequence>
<evidence type="ECO:0000256" key="13">
    <source>
        <dbReference type="ARBA" id="ARBA00022777"/>
    </source>
</evidence>
<proteinExistence type="inferred from homology"/>
<dbReference type="NCBIfam" id="NF004469">
    <property type="entry name" value="PRK05800.1"/>
    <property type="match status" value="1"/>
</dbReference>
<dbReference type="PANTHER" id="PTHR34848:SF1">
    <property type="entry name" value="BIFUNCTIONAL ADENOSYLCOBALAMIN BIOSYNTHESIS PROTEIN COBU"/>
    <property type="match status" value="1"/>
</dbReference>
<evidence type="ECO:0000256" key="14">
    <source>
        <dbReference type="ARBA" id="ARBA00022840"/>
    </source>
</evidence>
<dbReference type="EMBL" id="JADEWN010000026">
    <property type="protein sequence ID" value="MBE9191070.1"/>
    <property type="molecule type" value="Genomic_DNA"/>
</dbReference>
<keyword evidence="15" id="KW-0342">GTP-binding</keyword>
<comment type="pathway">
    <text evidence="6">Cofactor biosynthesis; adenosylcobalamin biosynthesis; adenosylcobalamin from cob(II)yrinate a,c-diamide: step 5/7.</text>
</comment>
<protein>
    <recommendedName>
        <fullName evidence="16">Adenosylcobinamide kinase</fullName>
        <ecNumber evidence="8">2.7.1.156</ecNumber>
        <ecNumber evidence="9">2.7.7.62</ecNumber>
    </recommendedName>
    <alternativeName>
        <fullName evidence="17">Adenosylcobinamide-phosphate guanylyltransferase</fullName>
    </alternativeName>
</protein>
<comment type="pathway">
    <text evidence="5">Cofactor biosynthesis; adenosylcobalamin biosynthesis; adenosylcobalamin from cob(II)yrinate a,c-diamide: step 6/7.</text>
</comment>
<evidence type="ECO:0000256" key="16">
    <source>
        <dbReference type="ARBA" id="ARBA00029570"/>
    </source>
</evidence>
<keyword evidence="18" id="KW-0548">Nucleotidyltransferase</keyword>
<dbReference type="GO" id="GO:0008820">
    <property type="term" value="F:cobinamide phosphate guanylyltransferase activity"/>
    <property type="evidence" value="ECO:0007669"/>
    <property type="project" value="UniProtKB-EC"/>
</dbReference>
<evidence type="ECO:0000256" key="7">
    <source>
        <dbReference type="ARBA" id="ARBA00007490"/>
    </source>
</evidence>
<comment type="catalytic activity">
    <reaction evidence="1">
        <text>adenosylcob(III)inamide + ATP = adenosylcob(III)inamide phosphate + ADP + H(+)</text>
        <dbReference type="Rhea" id="RHEA:15769"/>
        <dbReference type="ChEBI" id="CHEBI:2480"/>
        <dbReference type="ChEBI" id="CHEBI:15378"/>
        <dbReference type="ChEBI" id="CHEBI:30616"/>
        <dbReference type="ChEBI" id="CHEBI:58502"/>
        <dbReference type="ChEBI" id="CHEBI:456216"/>
        <dbReference type="EC" id="2.7.1.156"/>
    </reaction>
</comment>
<evidence type="ECO:0000256" key="8">
    <source>
        <dbReference type="ARBA" id="ARBA00012016"/>
    </source>
</evidence>
<evidence type="ECO:0000256" key="10">
    <source>
        <dbReference type="ARBA" id="ARBA00022573"/>
    </source>
</evidence>
<dbReference type="Proteomes" id="UP000651156">
    <property type="component" value="Unassembled WGS sequence"/>
</dbReference>
<evidence type="ECO:0000256" key="15">
    <source>
        <dbReference type="ARBA" id="ARBA00023134"/>
    </source>
</evidence>
<evidence type="ECO:0000256" key="11">
    <source>
        <dbReference type="ARBA" id="ARBA00022679"/>
    </source>
</evidence>